<organism evidence="2">
    <name type="scientific">Candidatus Methanogaster sp. ANME-2c ERB4</name>
    <dbReference type="NCBI Taxonomy" id="2759911"/>
    <lineage>
        <taxon>Archaea</taxon>
        <taxon>Methanobacteriati</taxon>
        <taxon>Methanobacteriota</taxon>
        <taxon>Stenosarchaea group</taxon>
        <taxon>Methanomicrobia</taxon>
        <taxon>Methanosarcinales</taxon>
        <taxon>ANME-2 cluster</taxon>
        <taxon>Candidatus Methanogasteraceae</taxon>
        <taxon>Candidatus Methanogaster</taxon>
    </lineage>
</organism>
<dbReference type="EMBL" id="MT630872">
    <property type="protein sequence ID" value="QNO43858.1"/>
    <property type="molecule type" value="Genomic_DNA"/>
</dbReference>
<dbReference type="AlphaFoldDB" id="A0A7G9Y774"/>
<accession>A0A7G9Y774</accession>
<sequence>MPAIKNASIILILLFITFSSGGRCMQSDDARGGYILLIDVGTSSPTDYWLGYYGSVTPASEDPHYLDNETRIQEININWMGGCLLITDSQDVPNPAHLIPGNPTTIDAIIGTGYDSGSRTFTETADYTIYDRFLPAPTTYTFVNCSESTYFKEGFFTEQGKGNLVFIVPIVENATCYNAMPCNFQFILPNNPANPRTYYMYHIPAVPEPVEPTSHLGGTYPPGWLETPTATATATVTAQPEATNITTPGEVPYVHETDGKAAYEPGEEDGLRMSYLTLLLLLIIAAAIFVIYTILRSYMK</sequence>
<protein>
    <submittedName>
        <fullName evidence="2">Uncharacterized protein</fullName>
    </submittedName>
</protein>
<name>A0A7G9Y774_9EURY</name>
<keyword evidence="1" id="KW-0472">Membrane</keyword>
<evidence type="ECO:0000256" key="1">
    <source>
        <dbReference type="SAM" id="Phobius"/>
    </source>
</evidence>
<feature type="transmembrane region" description="Helical" evidence="1">
    <location>
        <begin position="275"/>
        <end position="295"/>
    </location>
</feature>
<reference evidence="2" key="1">
    <citation type="submission" date="2020-06" db="EMBL/GenBank/DDBJ databases">
        <title>Unique genomic features of the anaerobic methanotrophic archaea.</title>
        <authorList>
            <person name="Chadwick G.L."/>
            <person name="Skennerton C.T."/>
            <person name="Laso-Perez R."/>
            <person name="Leu A.O."/>
            <person name="Speth D.R."/>
            <person name="Yu H."/>
            <person name="Morgan-Lang C."/>
            <person name="Hatzenpichler R."/>
            <person name="Goudeau D."/>
            <person name="Malmstrom R."/>
            <person name="Brazelton W.J."/>
            <person name="Woyke T."/>
            <person name="Hallam S.J."/>
            <person name="Tyson G.W."/>
            <person name="Wegener G."/>
            <person name="Boetius A."/>
            <person name="Orphan V."/>
        </authorList>
    </citation>
    <scope>NUCLEOTIDE SEQUENCE</scope>
</reference>
<evidence type="ECO:0000313" key="2">
    <source>
        <dbReference type="EMBL" id="QNO43858.1"/>
    </source>
</evidence>
<proteinExistence type="predicted"/>
<gene>
    <name evidence="2" type="ORF">AGDLFKPD_00003</name>
</gene>
<keyword evidence="1" id="KW-0812">Transmembrane</keyword>
<keyword evidence="1" id="KW-1133">Transmembrane helix</keyword>